<dbReference type="AlphaFoldDB" id="A0A077M905"/>
<reference evidence="2 3" key="1">
    <citation type="journal article" date="2013" name="ISME J.">
        <title>A metabolic model for members of the genus Tetrasphaera involved in enhanced biological phosphorus removal.</title>
        <authorList>
            <person name="Kristiansen R."/>
            <person name="Nguyen H.T.T."/>
            <person name="Saunders A.M."/>
            <person name="Nielsen J.L."/>
            <person name="Wimmer R."/>
            <person name="Le V.Q."/>
            <person name="McIlroy S.J."/>
            <person name="Petrovski S."/>
            <person name="Seviour R.J."/>
            <person name="Calteau A."/>
            <person name="Nielsen K.L."/>
            <person name="Nielsen P.H."/>
        </authorList>
    </citation>
    <scope>NUCLEOTIDE SEQUENCE [LARGE SCALE GENOMIC DNA]</scope>
    <source>
        <strain evidence="2 3">T1-X7</strain>
    </source>
</reference>
<evidence type="ECO:0000313" key="3">
    <source>
        <dbReference type="Proteomes" id="UP000035721"/>
    </source>
</evidence>
<accession>A0A077M905</accession>
<dbReference type="EMBL" id="CAJB01000433">
    <property type="protein sequence ID" value="CCH80490.1"/>
    <property type="molecule type" value="Genomic_DNA"/>
</dbReference>
<organism evidence="2 3">
    <name type="scientific">Nostocoides japonicum T1-X7</name>
    <dbReference type="NCBI Taxonomy" id="1194083"/>
    <lineage>
        <taxon>Bacteria</taxon>
        <taxon>Bacillati</taxon>
        <taxon>Actinomycetota</taxon>
        <taxon>Actinomycetes</taxon>
        <taxon>Micrococcales</taxon>
        <taxon>Intrasporangiaceae</taxon>
        <taxon>Nostocoides</taxon>
    </lineage>
</organism>
<evidence type="ECO:0000313" key="2">
    <source>
        <dbReference type="EMBL" id="CCH80490.1"/>
    </source>
</evidence>
<feature type="compositionally biased region" description="Polar residues" evidence="1">
    <location>
        <begin position="1"/>
        <end position="14"/>
    </location>
</feature>
<proteinExistence type="predicted"/>
<protein>
    <recommendedName>
        <fullName evidence="4">3-methyladenine DNA glycosylase</fullName>
    </recommendedName>
</protein>
<dbReference type="Proteomes" id="UP000035721">
    <property type="component" value="Unassembled WGS sequence"/>
</dbReference>
<name>A0A077M905_9MICO</name>
<sequence>MTGTTTPARGQSPTPGGLAPDRGLCTTVGLAPDRDLCAAGDLAPDRGLCTTVGLARAEWQRLEAAHEARVDALTAGHRTRRAEGRAHPVEDFLFVYYRHSPGRLRRWHPGPGVVLEEAAGMPRAGWAHYVTDGAGVRLDLDGFLRQRRPTVDFVRDLLSRTASRPAQLGCFGLHEWAMVHRASEEEVRHAGWPLRLGRSGTDEVVESHRLRCTHADAYRFFTPSAAPLNATRPLRATQLDTEQPGCLHAAMDLYKWAFKLTPLVPSELTADCFELARELRELDMRASPYDLRELGYEPLPVETPEGKAAYIAAQRDVARRGNALRARLLAALAP</sequence>
<evidence type="ECO:0008006" key="4">
    <source>
        <dbReference type="Google" id="ProtNLM"/>
    </source>
</evidence>
<keyword evidence="3" id="KW-1185">Reference proteome</keyword>
<feature type="region of interest" description="Disordered" evidence="1">
    <location>
        <begin position="1"/>
        <end position="22"/>
    </location>
</feature>
<comment type="caution">
    <text evidence="2">The sequence shown here is derived from an EMBL/GenBank/DDBJ whole genome shotgun (WGS) entry which is preliminary data.</text>
</comment>
<evidence type="ECO:0000256" key="1">
    <source>
        <dbReference type="SAM" id="MobiDB-lite"/>
    </source>
</evidence>
<dbReference type="STRING" id="1194083.BN12_970001"/>
<dbReference type="RefSeq" id="WP_327152652.1">
    <property type="nucleotide sequence ID" value="NZ_HF570958.1"/>
</dbReference>
<gene>
    <name evidence="2" type="ORF">BN12_970001</name>
</gene>